<dbReference type="InterPro" id="IPR050276">
    <property type="entry name" value="MshD_Acetyltransferase"/>
</dbReference>
<dbReference type="PANTHER" id="PTHR43617">
    <property type="entry name" value="L-AMINO ACID N-ACETYLTRANSFERASE"/>
    <property type="match status" value="1"/>
</dbReference>
<dbReference type="CDD" id="cd04301">
    <property type="entry name" value="NAT_SF"/>
    <property type="match status" value="1"/>
</dbReference>
<gene>
    <name evidence="2" type="ORF">GRX66_10790</name>
</gene>
<reference evidence="2 3" key="1">
    <citation type="submission" date="2019-12" db="EMBL/GenBank/DDBJ databases">
        <title>Isolation and characterization of three novel carbon monoxide-oxidizing members of Halobacteria from salione crusts and soils.</title>
        <authorList>
            <person name="Myers M.R."/>
            <person name="King G.M."/>
        </authorList>
    </citation>
    <scope>NUCLEOTIDE SEQUENCE [LARGE SCALE GENOMIC DNA]</scope>
    <source>
        <strain evidence="2 3">PCN9</strain>
    </source>
</reference>
<sequence>MDVRPLDSRRDLQGVHRVNVLAWREAYDGILPESVLEERSVDLPPGDAAAQYDRLRSQPGCFLVAVDDDVIRGYLFLRWGHDSKQFVDEDEAGLKEIYVEPDYWGEGIGTRLLDRALDELPDYIDAVKLEMLAGNDVAQSFYESHDFEQVGSTEFELGDDTYPTDVYEKHV</sequence>
<dbReference type="RefSeq" id="WP_159526568.1">
    <property type="nucleotide sequence ID" value="NZ_WUUU01000081.1"/>
</dbReference>
<dbReference type="SUPFAM" id="SSF55729">
    <property type="entry name" value="Acyl-CoA N-acyltransferases (Nat)"/>
    <property type="match status" value="1"/>
</dbReference>
<dbReference type="AlphaFoldDB" id="A0A6B0SHC9"/>
<evidence type="ECO:0000313" key="3">
    <source>
        <dbReference type="Proteomes" id="UP000471521"/>
    </source>
</evidence>
<dbReference type="Proteomes" id="UP000471521">
    <property type="component" value="Unassembled WGS sequence"/>
</dbReference>
<dbReference type="PROSITE" id="PS51186">
    <property type="entry name" value="GNAT"/>
    <property type="match status" value="1"/>
</dbReference>
<dbReference type="GO" id="GO:0016747">
    <property type="term" value="F:acyltransferase activity, transferring groups other than amino-acyl groups"/>
    <property type="evidence" value="ECO:0007669"/>
    <property type="project" value="InterPro"/>
</dbReference>
<feature type="domain" description="N-acetyltransferase" evidence="1">
    <location>
        <begin position="1"/>
        <end position="171"/>
    </location>
</feature>
<evidence type="ECO:0000259" key="1">
    <source>
        <dbReference type="PROSITE" id="PS51186"/>
    </source>
</evidence>
<dbReference type="Gene3D" id="3.40.630.30">
    <property type="match status" value="1"/>
</dbReference>
<dbReference type="OrthoDB" id="11597at2157"/>
<dbReference type="InterPro" id="IPR000182">
    <property type="entry name" value="GNAT_dom"/>
</dbReference>
<keyword evidence="2" id="KW-0808">Transferase</keyword>
<evidence type="ECO:0000313" key="2">
    <source>
        <dbReference type="EMBL" id="MXR21068.1"/>
    </source>
</evidence>
<keyword evidence="3" id="KW-1185">Reference proteome</keyword>
<dbReference type="InterPro" id="IPR016181">
    <property type="entry name" value="Acyl_CoA_acyltransferase"/>
</dbReference>
<name>A0A6B0SHC9_9EURY</name>
<comment type="caution">
    <text evidence="2">The sequence shown here is derived from an EMBL/GenBank/DDBJ whole genome shotgun (WGS) entry which is preliminary data.</text>
</comment>
<proteinExistence type="predicted"/>
<accession>A0A6B0SHC9</accession>
<dbReference type="Pfam" id="PF00583">
    <property type="entry name" value="Acetyltransf_1"/>
    <property type="match status" value="1"/>
</dbReference>
<organism evidence="2 3">
    <name type="scientific">Halobacterium bonnevillei</name>
    <dbReference type="NCBI Taxonomy" id="2692200"/>
    <lineage>
        <taxon>Archaea</taxon>
        <taxon>Methanobacteriati</taxon>
        <taxon>Methanobacteriota</taxon>
        <taxon>Stenosarchaea group</taxon>
        <taxon>Halobacteria</taxon>
        <taxon>Halobacteriales</taxon>
        <taxon>Halobacteriaceae</taxon>
        <taxon>Halobacterium</taxon>
    </lineage>
</organism>
<protein>
    <submittedName>
        <fullName evidence="2">GNAT family N-acetyltransferase</fullName>
    </submittedName>
</protein>
<dbReference type="EMBL" id="WUUU01000081">
    <property type="protein sequence ID" value="MXR21068.1"/>
    <property type="molecule type" value="Genomic_DNA"/>
</dbReference>